<sequence length="115" mass="13290">MIQNAIDHMEDDLINATDHVKYIDKIDAINHMEDYDKIDASGHMEYNVIDAIHHMEEDNNIDADDNMMQLITWKMKITQAIDHIAENDIIDAIGHIENRAIDAIVHMEDEDNTGY</sequence>
<dbReference type="EMBL" id="JAEAOA010001942">
    <property type="protein sequence ID" value="KAK3581266.1"/>
    <property type="molecule type" value="Genomic_DNA"/>
</dbReference>
<dbReference type="Proteomes" id="UP001195483">
    <property type="component" value="Unassembled WGS sequence"/>
</dbReference>
<evidence type="ECO:0000313" key="2">
    <source>
        <dbReference type="Proteomes" id="UP001195483"/>
    </source>
</evidence>
<reference evidence="1" key="2">
    <citation type="journal article" date="2021" name="Genome Biol. Evol.">
        <title>Developing a high-quality reference genome for a parasitic bivalve with doubly uniparental inheritance (Bivalvia: Unionida).</title>
        <authorList>
            <person name="Smith C.H."/>
        </authorList>
    </citation>
    <scope>NUCLEOTIDE SEQUENCE</scope>
    <source>
        <strain evidence="1">CHS0354</strain>
        <tissue evidence="1">Mantle</tissue>
    </source>
</reference>
<accession>A0AAE0VKT0</accession>
<protein>
    <submittedName>
        <fullName evidence="1">Uncharacterized protein</fullName>
    </submittedName>
</protein>
<reference evidence="1" key="3">
    <citation type="submission" date="2023-05" db="EMBL/GenBank/DDBJ databases">
        <authorList>
            <person name="Smith C.H."/>
        </authorList>
    </citation>
    <scope>NUCLEOTIDE SEQUENCE</scope>
    <source>
        <strain evidence="1">CHS0354</strain>
        <tissue evidence="1">Mantle</tissue>
    </source>
</reference>
<dbReference type="AlphaFoldDB" id="A0AAE0VKT0"/>
<organism evidence="1 2">
    <name type="scientific">Potamilus streckersoni</name>
    <dbReference type="NCBI Taxonomy" id="2493646"/>
    <lineage>
        <taxon>Eukaryota</taxon>
        <taxon>Metazoa</taxon>
        <taxon>Spiralia</taxon>
        <taxon>Lophotrochozoa</taxon>
        <taxon>Mollusca</taxon>
        <taxon>Bivalvia</taxon>
        <taxon>Autobranchia</taxon>
        <taxon>Heteroconchia</taxon>
        <taxon>Palaeoheterodonta</taxon>
        <taxon>Unionida</taxon>
        <taxon>Unionoidea</taxon>
        <taxon>Unionidae</taxon>
        <taxon>Ambleminae</taxon>
        <taxon>Lampsilini</taxon>
        <taxon>Potamilus</taxon>
    </lineage>
</organism>
<reference evidence="1" key="1">
    <citation type="journal article" date="2021" name="Genome Biol. Evol.">
        <title>A High-Quality Reference Genome for a Parasitic Bivalve with Doubly Uniparental Inheritance (Bivalvia: Unionida).</title>
        <authorList>
            <person name="Smith C.H."/>
        </authorList>
    </citation>
    <scope>NUCLEOTIDE SEQUENCE</scope>
    <source>
        <strain evidence="1">CHS0354</strain>
    </source>
</reference>
<name>A0AAE0VKT0_9BIVA</name>
<comment type="caution">
    <text evidence="1">The sequence shown here is derived from an EMBL/GenBank/DDBJ whole genome shotgun (WGS) entry which is preliminary data.</text>
</comment>
<keyword evidence="2" id="KW-1185">Reference proteome</keyword>
<gene>
    <name evidence="1" type="ORF">CHS0354_032994</name>
</gene>
<proteinExistence type="predicted"/>
<evidence type="ECO:0000313" key="1">
    <source>
        <dbReference type="EMBL" id="KAK3581266.1"/>
    </source>
</evidence>